<name>A0A7J4IYC5_9ARCH</name>
<sequence length="169" mass="18061">MDEKKMAGFRNAAKKLIDMNVPQEEIVAAMHELGLGVADAGKIVQEIMDGSRPINRENEPKNTLVQSGHSAGTASLIAAMEMSPKDEDALNGRAADYIPHLHKGGRGKVHEIIVESPIGLNGKNTPAQGIGGQAEIIGKLESMEHKIEELQKQLGESPKGKNAKKGKVV</sequence>
<protein>
    <submittedName>
        <fullName evidence="2">Uncharacterized protein</fullName>
    </submittedName>
</protein>
<accession>A0A7J4IYC5</accession>
<reference evidence="3" key="1">
    <citation type="journal article" date="2020" name="bioRxiv">
        <title>A rank-normalized archaeal taxonomy based on genome phylogeny resolves widespread incomplete and uneven classifications.</title>
        <authorList>
            <person name="Rinke C."/>
            <person name="Chuvochina M."/>
            <person name="Mussig A.J."/>
            <person name="Chaumeil P.-A."/>
            <person name="Waite D.W."/>
            <person name="Whitman W.B."/>
            <person name="Parks D.H."/>
            <person name="Hugenholtz P."/>
        </authorList>
    </citation>
    <scope>NUCLEOTIDE SEQUENCE [LARGE SCALE GENOMIC DNA]</scope>
</reference>
<dbReference type="EMBL" id="DUGC01000065">
    <property type="protein sequence ID" value="HIH09854.1"/>
    <property type="molecule type" value="Genomic_DNA"/>
</dbReference>
<organism evidence="2 3">
    <name type="scientific">Candidatus Iainarchaeum sp</name>
    <dbReference type="NCBI Taxonomy" id="3101447"/>
    <lineage>
        <taxon>Archaea</taxon>
        <taxon>Candidatus Iainarchaeota</taxon>
        <taxon>Candidatus Iainarchaeia</taxon>
        <taxon>Candidatus Iainarchaeales</taxon>
        <taxon>Candidatus Iainarchaeaceae</taxon>
        <taxon>Candidatus Iainarchaeum</taxon>
    </lineage>
</organism>
<gene>
    <name evidence="2" type="ORF">HA254_04245</name>
</gene>
<dbReference type="AlphaFoldDB" id="A0A7J4IYC5"/>
<proteinExistence type="predicted"/>
<comment type="caution">
    <text evidence="2">The sequence shown here is derived from an EMBL/GenBank/DDBJ whole genome shotgun (WGS) entry which is preliminary data.</text>
</comment>
<evidence type="ECO:0000256" key="1">
    <source>
        <dbReference type="SAM" id="MobiDB-lite"/>
    </source>
</evidence>
<dbReference type="Proteomes" id="UP000565078">
    <property type="component" value="Unassembled WGS sequence"/>
</dbReference>
<evidence type="ECO:0000313" key="2">
    <source>
        <dbReference type="EMBL" id="HIH09854.1"/>
    </source>
</evidence>
<evidence type="ECO:0000313" key="3">
    <source>
        <dbReference type="Proteomes" id="UP000565078"/>
    </source>
</evidence>
<feature type="region of interest" description="Disordered" evidence="1">
    <location>
        <begin position="150"/>
        <end position="169"/>
    </location>
</feature>